<gene>
    <name evidence="2" type="ORF">AZ468_24550</name>
    <name evidence="3" type="ORF">HOO69_16730</name>
    <name evidence="1" type="ORF">OPW20_24855</name>
</gene>
<keyword evidence="2" id="KW-0614">Plasmid</keyword>
<dbReference type="RefSeq" id="WP_069669852.1">
    <property type="nucleotide sequence ID" value="NZ_CP053542.1"/>
</dbReference>
<dbReference type="EMBL" id="CP053542">
    <property type="protein sequence ID" value="QJY38211.1"/>
    <property type="molecule type" value="Genomic_DNA"/>
</dbReference>
<organism evidence="2 4">
    <name type="scientific">Vibrio europaeus</name>
    <dbReference type="NCBI Taxonomy" id="300876"/>
    <lineage>
        <taxon>Bacteria</taxon>
        <taxon>Pseudomonadati</taxon>
        <taxon>Pseudomonadota</taxon>
        <taxon>Gammaproteobacteria</taxon>
        <taxon>Vibrionales</taxon>
        <taxon>Vibrionaceae</taxon>
        <taxon>Vibrio</taxon>
        <taxon>Vibrio oreintalis group</taxon>
    </lineage>
</organism>
<evidence type="ECO:0000313" key="1">
    <source>
        <dbReference type="EMBL" id="MDC5743297.1"/>
    </source>
</evidence>
<reference evidence="3 5" key="2">
    <citation type="submission" date="2020-05" db="EMBL/GenBank/DDBJ databases">
        <title>First description outside Europe of the emergent pathogen for shellfish aquaculture Vibrio europaeus.</title>
        <authorList>
            <person name="Dubert J."/>
            <person name="Rojas R."/>
        </authorList>
    </citation>
    <scope>NUCLEOTIDE SEQUENCE [LARGE SCALE GENOMIC DNA]</scope>
    <source>
        <strain evidence="3 5">NPI-1</strain>
        <plasmid evidence="3">pVEu</plasmid>
        <plasmid evidence="5">pveu</plasmid>
    </source>
</reference>
<geneLocation type="plasmid" evidence="3">
    <name>pVEu</name>
</geneLocation>
<protein>
    <submittedName>
        <fullName evidence="2">Uncharacterized protein</fullName>
    </submittedName>
</protein>
<reference evidence="1" key="3">
    <citation type="submission" date="2022-11" db="EMBL/GenBank/DDBJ databases">
        <title>Role of the vibriolysin VemA secreted by the emergent pathogen Vibrio europaeus in the colonization of Manila clam mucus.</title>
        <authorList>
            <person name="Martinez C."/>
            <person name="Rodriguez S."/>
            <person name="Vences A."/>
            <person name="Barja J.L."/>
            <person name="Toranzo A.E."/>
            <person name="Dubert J."/>
        </authorList>
    </citation>
    <scope>NUCLEOTIDE SEQUENCE</scope>
    <source>
        <strain evidence="1">3454</strain>
    </source>
</reference>
<dbReference type="Proteomes" id="UP001150001">
    <property type="component" value="Unassembled WGS sequence"/>
</dbReference>
<dbReference type="Proteomes" id="UP000501443">
    <property type="component" value="Plasmid pveu"/>
</dbReference>
<reference evidence="2 4" key="1">
    <citation type="submission" date="2016-03" db="EMBL/GenBank/DDBJ databases">
        <title>Draft genome sequence of the Vibrio tubiashii subs. europaeus.</title>
        <authorList>
            <person name="Spinard E."/>
            <person name="Dubert J."/>
            <person name="Nelson D.R."/>
            <person name="Barja J.L."/>
        </authorList>
    </citation>
    <scope>NUCLEOTIDE SEQUENCE [LARGE SCALE GENOMIC DNA]</scope>
    <source>
        <strain evidence="4">PP-638</strain>
        <strain evidence="2">PP2-638</strain>
        <plasmid evidence="2">p251_like</plasmid>
    </source>
</reference>
<geneLocation type="plasmid" evidence="2">
    <name>p251_like</name>
</geneLocation>
<dbReference type="EMBL" id="LUAX01000008">
    <property type="protein sequence ID" value="OAM96859.1"/>
    <property type="molecule type" value="Genomic_DNA"/>
</dbReference>
<dbReference type="Proteomes" id="UP000094761">
    <property type="component" value="Unassembled WGS sequence"/>
</dbReference>
<evidence type="ECO:0000313" key="4">
    <source>
        <dbReference type="Proteomes" id="UP000094761"/>
    </source>
</evidence>
<evidence type="ECO:0000313" key="3">
    <source>
        <dbReference type="EMBL" id="QJY38211.1"/>
    </source>
</evidence>
<accession>A0A178J5G3</accession>
<dbReference type="GeneID" id="78078893"/>
<dbReference type="AlphaFoldDB" id="A0A178J5G3"/>
<evidence type="ECO:0000313" key="6">
    <source>
        <dbReference type="Proteomes" id="UP001150001"/>
    </source>
</evidence>
<evidence type="ECO:0000313" key="5">
    <source>
        <dbReference type="Proteomes" id="UP000501443"/>
    </source>
</evidence>
<evidence type="ECO:0000313" key="2">
    <source>
        <dbReference type="EMBL" id="OAM96859.1"/>
    </source>
</evidence>
<sequence length="92" mass="10413">MNQIVLKARYISSESSLAFNEPVKNFKLEQLEKDIVKLTAHEKLTEDQSRIKAQVFMTIEQLKAVSGESFLNKSIGLEGQIELLVSSFESHT</sequence>
<proteinExistence type="predicted"/>
<dbReference type="EMBL" id="JAPFIT010000033">
    <property type="protein sequence ID" value="MDC5743297.1"/>
    <property type="molecule type" value="Genomic_DNA"/>
</dbReference>
<geneLocation type="plasmid" evidence="5">
    <name>pveu</name>
</geneLocation>
<name>A0A178J5G3_9VIBR</name>
<keyword evidence="6" id="KW-1185">Reference proteome</keyword>